<dbReference type="EMBL" id="SYUV01000119">
    <property type="protein sequence ID" value="TKF25159.1"/>
    <property type="molecule type" value="Genomic_DNA"/>
</dbReference>
<organism evidence="1 2">
    <name type="scientific">Vibrio kanaloae</name>
    <dbReference type="NCBI Taxonomy" id="170673"/>
    <lineage>
        <taxon>Bacteria</taxon>
        <taxon>Pseudomonadati</taxon>
        <taxon>Pseudomonadota</taxon>
        <taxon>Gammaproteobacteria</taxon>
        <taxon>Vibrionales</taxon>
        <taxon>Vibrionaceae</taxon>
        <taxon>Vibrio</taxon>
    </lineage>
</organism>
<evidence type="ECO:0000313" key="2">
    <source>
        <dbReference type="Proteomes" id="UP000307574"/>
    </source>
</evidence>
<name>A0A4U1YWI6_9VIBR</name>
<protein>
    <submittedName>
        <fullName evidence="1">Uncharacterized protein</fullName>
    </submittedName>
</protein>
<evidence type="ECO:0000313" key="1">
    <source>
        <dbReference type="EMBL" id="TKF25159.1"/>
    </source>
</evidence>
<proteinExistence type="predicted"/>
<gene>
    <name evidence="1" type="ORF">FCV50_22710</name>
</gene>
<comment type="caution">
    <text evidence="1">The sequence shown here is derived from an EMBL/GenBank/DDBJ whole genome shotgun (WGS) entry which is preliminary data.</text>
</comment>
<dbReference type="RefSeq" id="WP_136981479.1">
    <property type="nucleotide sequence ID" value="NZ_SYUV01000119.1"/>
</dbReference>
<sequence>MSGHTFVISPMPKECVFSYIVRINMVLSPCKMPNIFGKHGCWAQSITLPHRYQEIFIKNNDSQVFSLLLESGVINLQQDILKNPVDYTRTIAHFLKGDRVQKCSSYQVKYCPKCIADFIRLYGFSYLKADWASWSSGDNCRLHREPFNIIDSGNKADALQSVQSVMIGKRSKFCKSLRDSTYYREVEVEDNYYRSEEPKQELPHLASCLKNKLKAWLLIDGHTFPQNMITAVRCANHSSLVYSMESHVFRDFVFKEAYFALHDSSYFRFHEFWKRYSELHTFYCGVIEKQGLKGVIAKLRGANCSKCRDVYCPANLTIIQPCRSFWFTFQGYKCSGEQIILDCLLRKHRSS</sequence>
<reference evidence="1 2" key="1">
    <citation type="submission" date="2019-04" db="EMBL/GenBank/DDBJ databases">
        <title>A reverse ecology approach based on a biological definition of microbial populations.</title>
        <authorList>
            <person name="Arevalo P."/>
            <person name="Vaninsberghe D."/>
            <person name="Elsherbini J."/>
            <person name="Gore J."/>
            <person name="Polz M."/>
        </authorList>
    </citation>
    <scope>NUCLEOTIDE SEQUENCE [LARGE SCALE GENOMIC DNA]</scope>
    <source>
        <strain evidence="1 2">10N.261.46.F4</strain>
    </source>
</reference>
<dbReference type="AlphaFoldDB" id="A0A4U1YWI6"/>
<accession>A0A4U1YWI6</accession>
<dbReference type="Proteomes" id="UP000307574">
    <property type="component" value="Unassembled WGS sequence"/>
</dbReference>